<gene>
    <name evidence="1" type="ORF">NQ317_003724</name>
</gene>
<protein>
    <submittedName>
        <fullName evidence="1">Uncharacterized protein</fullName>
    </submittedName>
</protein>
<comment type="caution">
    <text evidence="1">The sequence shown here is derived from an EMBL/GenBank/DDBJ whole genome shotgun (WGS) entry which is preliminary data.</text>
</comment>
<sequence>MYSNKRCKVIKYYKKAKQNVDLFVKMTNSCASSTSGNGAAAQRVIKENSNRSTEIAIQTWLRRRTSELKKLNADV</sequence>
<dbReference type="Proteomes" id="UP001162164">
    <property type="component" value="Unassembled WGS sequence"/>
</dbReference>
<proteinExistence type="predicted"/>
<organism evidence="1 2">
    <name type="scientific">Molorchus minor</name>
    <dbReference type="NCBI Taxonomy" id="1323400"/>
    <lineage>
        <taxon>Eukaryota</taxon>
        <taxon>Metazoa</taxon>
        <taxon>Ecdysozoa</taxon>
        <taxon>Arthropoda</taxon>
        <taxon>Hexapoda</taxon>
        <taxon>Insecta</taxon>
        <taxon>Pterygota</taxon>
        <taxon>Neoptera</taxon>
        <taxon>Endopterygota</taxon>
        <taxon>Coleoptera</taxon>
        <taxon>Polyphaga</taxon>
        <taxon>Cucujiformia</taxon>
        <taxon>Chrysomeloidea</taxon>
        <taxon>Cerambycidae</taxon>
        <taxon>Lamiinae</taxon>
        <taxon>Monochamini</taxon>
        <taxon>Molorchus</taxon>
    </lineage>
</organism>
<name>A0ABQ9IU62_9CUCU</name>
<reference evidence="1" key="1">
    <citation type="journal article" date="2023" name="Insect Mol. Biol.">
        <title>Genome sequencing provides insights into the evolution of gene families encoding plant cell wall-degrading enzymes in longhorned beetles.</title>
        <authorList>
            <person name="Shin N.R."/>
            <person name="Okamura Y."/>
            <person name="Kirsch R."/>
            <person name="Pauchet Y."/>
        </authorList>
    </citation>
    <scope>NUCLEOTIDE SEQUENCE</scope>
    <source>
        <strain evidence="1">MMC_N1</strain>
    </source>
</reference>
<evidence type="ECO:0000313" key="2">
    <source>
        <dbReference type="Proteomes" id="UP001162164"/>
    </source>
</evidence>
<accession>A0ABQ9IU62</accession>
<dbReference type="EMBL" id="JAPWTJ010002518">
    <property type="protein sequence ID" value="KAJ8965832.1"/>
    <property type="molecule type" value="Genomic_DNA"/>
</dbReference>
<evidence type="ECO:0000313" key="1">
    <source>
        <dbReference type="EMBL" id="KAJ8965832.1"/>
    </source>
</evidence>
<keyword evidence="2" id="KW-1185">Reference proteome</keyword>